<feature type="binding site" evidence="9">
    <location>
        <position position="94"/>
    </location>
    <ligand>
        <name>ATP</name>
        <dbReference type="ChEBI" id="CHEBI:30616"/>
    </ligand>
</feature>
<evidence type="ECO:0000256" key="9">
    <source>
        <dbReference type="PIRSR" id="PIRSR002583-1"/>
    </source>
</evidence>
<keyword evidence="13" id="KW-1185">Reference proteome</keyword>
<dbReference type="PROSITE" id="PS00298">
    <property type="entry name" value="HSP90"/>
    <property type="match status" value="1"/>
</dbReference>
<dbReference type="GO" id="GO:0005524">
    <property type="term" value="F:ATP binding"/>
    <property type="evidence" value="ECO:0007669"/>
    <property type="project" value="UniProtKB-KW"/>
</dbReference>
<dbReference type="GO" id="GO:0005737">
    <property type="term" value="C:cytoplasm"/>
    <property type="evidence" value="ECO:0007669"/>
    <property type="project" value="UniProtKB-SubCell"/>
</dbReference>
<dbReference type="InterPro" id="IPR001404">
    <property type="entry name" value="Hsp90_fam"/>
</dbReference>
<gene>
    <name evidence="12" type="primary">LOC543319</name>
</gene>
<dbReference type="FunFam" id="3.30.565.10:FF:000012">
    <property type="entry name" value="Heat shock cognate protein"/>
    <property type="match status" value="1"/>
</dbReference>
<evidence type="ECO:0000256" key="8">
    <source>
        <dbReference type="ARBA" id="ARBA00037441"/>
    </source>
</evidence>
<dbReference type="Proteomes" id="UP000019116">
    <property type="component" value="Chromosome 5A"/>
</dbReference>
<keyword evidence="5 9" id="KW-0067">ATP-binding</keyword>
<dbReference type="SUPFAM" id="SSF54211">
    <property type="entry name" value="Ribosomal protein S5 domain 2-like"/>
    <property type="match status" value="1"/>
</dbReference>
<feature type="binding site" evidence="9">
    <location>
        <position position="39"/>
    </location>
    <ligand>
        <name>ATP</name>
        <dbReference type="ChEBI" id="CHEBI:30616"/>
    </ligand>
</feature>
<dbReference type="SUPFAM" id="SSF110942">
    <property type="entry name" value="HSP90 C-terminal domain"/>
    <property type="match status" value="1"/>
</dbReference>
<feature type="binding site" evidence="9">
    <location>
        <position position="173"/>
    </location>
    <ligand>
        <name>ATP</name>
        <dbReference type="ChEBI" id="CHEBI:30616"/>
    </ligand>
</feature>
<evidence type="ECO:0000313" key="13">
    <source>
        <dbReference type="Proteomes" id="UP000019116"/>
    </source>
</evidence>
<comment type="subcellular location">
    <subcellularLocation>
        <location evidence="1">Cytoplasm</location>
    </subcellularLocation>
</comment>
<dbReference type="Gramene" id="TraesCS5A03G0647900.3">
    <property type="protein sequence ID" value="TraesCS5A03G0647900.3.CDS"/>
    <property type="gene ID" value="TraesCS5A03G0647900"/>
</dbReference>
<dbReference type="PANTHER" id="PTHR11528">
    <property type="entry name" value="HEAT SHOCK PROTEIN 90 FAMILY MEMBER"/>
    <property type="match status" value="1"/>
</dbReference>
<evidence type="ECO:0000259" key="11">
    <source>
        <dbReference type="SMART" id="SM00387"/>
    </source>
</evidence>
<feature type="binding site" evidence="9">
    <location>
        <position position="81"/>
    </location>
    <ligand>
        <name>ATP</name>
        <dbReference type="ChEBI" id="CHEBI:30616"/>
    </ligand>
</feature>
<dbReference type="GO" id="GO:0140662">
    <property type="term" value="F:ATP-dependent protein folding chaperone"/>
    <property type="evidence" value="ECO:0007669"/>
    <property type="project" value="InterPro"/>
</dbReference>
<evidence type="ECO:0000256" key="4">
    <source>
        <dbReference type="ARBA" id="ARBA00022741"/>
    </source>
</evidence>
<dbReference type="FunFam" id="3.40.50.11260:FF:000001">
    <property type="entry name" value="Heat shock protein 90 alpha"/>
    <property type="match status" value="1"/>
</dbReference>
<dbReference type="Gene3D" id="3.30.230.80">
    <property type="match status" value="2"/>
</dbReference>
<sequence length="638" mass="73148">MATETETFAFQAEINQLLSLIINTFYSNKEIFLRELISNSSDALDKIRFESLTDKSKLDAQPELFIHIIPDKATSTLTIVDSGIGMTKSDLVNNLGTIARSGTKEFMEALAAGADVSMIGQFGVGFYSAYLVAERVVVTTKHNDDEQYVWESQAGGSFTVTRDTSGEQLGRGTKMVLYLKDDQMEYLEERRIKDLVKKHSEFISYPISLWTEKTTEKEISDDEDEEEKKDTEEGKVEDVDEEKEEKEKKKKKIKEVSHEWNLVNKQKPIWMRKPEEINKEEYAAFYKSLTNDWEEHLAVKHFSVEGQLEFKAVLFVPKRAPFDLFDNKKKCIELFFEIAENKEDYNKFYEAFSKNLKLGIHEDSQNRTKIAELLRYHSTKSGDELTSLKDYVTRMKEGQNEIYYITGESKKAVENSPFLEKLKKKGYEVIYMVDAIDEYAIGQLKEFEGKKLVSATKEGLKLDESEDEKKKQEELKEKFEGLCKVIKEVLGDKVEKVIVSDRVVDSPCCLVTGEYGWTANMERIMKAQALRDSSMAGYMSSKKTMEINPENAIMDELRKRADADKNDKSVKDLVMLLFETSLLTSGFSLEDPNTFGTRIHRMLKLGLSIDEDDEAPENDTDMPPLEDDAGESKMEEVD</sequence>
<dbReference type="InterPro" id="IPR020568">
    <property type="entry name" value="Ribosomal_Su5_D2-typ_SF"/>
</dbReference>
<comment type="function">
    <text evidence="8">Molecular chaperone that promotes the maturation, structural maintenance and proper regulation of specific target proteins involved for instance in cell cycle control and signal transduction. Undergoes a functional cycle that is linked to its ATPase activity. This cycle probably induces conformational changes in the client proteins, thereby causing their activation. Interacts dynamically with various co-chaperones that modulate its substrate recognition, ATPase cycle and chaperone function.</text>
</comment>
<dbReference type="EnsemblPlants" id="TraesCS5A02G260600.2">
    <property type="protein sequence ID" value="TraesCS5A02G260600.2"/>
    <property type="gene ID" value="TraesCS5A02G260600"/>
</dbReference>
<dbReference type="InterPro" id="IPR003594">
    <property type="entry name" value="HATPase_dom"/>
</dbReference>
<dbReference type="Gramene" id="TraesCS5A02G260600.2">
    <property type="protein sequence ID" value="TraesCS5A02G260600.2"/>
    <property type="gene ID" value="TraesCS5A02G260600"/>
</dbReference>
<evidence type="ECO:0000256" key="10">
    <source>
        <dbReference type="SAM" id="MobiDB-lite"/>
    </source>
</evidence>
<dbReference type="InterPro" id="IPR037196">
    <property type="entry name" value="HSP90_C"/>
</dbReference>
<dbReference type="Pfam" id="PF13589">
    <property type="entry name" value="HATPase_c_3"/>
    <property type="match status" value="1"/>
</dbReference>
<dbReference type="Pfam" id="PF00183">
    <property type="entry name" value="HSP90"/>
    <property type="match status" value="1"/>
</dbReference>
<feature type="region of interest" description="Disordered" evidence="10">
    <location>
        <begin position="214"/>
        <end position="250"/>
    </location>
</feature>
<evidence type="ECO:0000313" key="12">
    <source>
        <dbReference type="EnsemblPlants" id="TraesCS5A02G260600.2"/>
    </source>
</evidence>
<feature type="binding site" evidence="9">
    <location>
        <begin position="101"/>
        <end position="102"/>
    </location>
    <ligand>
        <name>ATP</name>
        <dbReference type="ChEBI" id="CHEBI:30616"/>
    </ligand>
</feature>
<feature type="compositionally biased region" description="Acidic residues" evidence="10">
    <location>
        <begin position="610"/>
        <end position="629"/>
    </location>
</feature>
<dbReference type="InterPro" id="IPR020575">
    <property type="entry name" value="Hsp90_N"/>
</dbReference>
<evidence type="ECO:0000256" key="1">
    <source>
        <dbReference type="ARBA" id="ARBA00004496"/>
    </source>
</evidence>
<evidence type="ECO:0000256" key="3">
    <source>
        <dbReference type="ARBA" id="ARBA00022490"/>
    </source>
</evidence>
<dbReference type="FunFam" id="1.20.120.790:FF:000001">
    <property type="entry name" value="Heat shock protein 90 alpha"/>
    <property type="match status" value="1"/>
</dbReference>
<dbReference type="InterPro" id="IPR019805">
    <property type="entry name" value="Heat_shock_protein_90_CS"/>
</dbReference>
<dbReference type="InterPro" id="IPR036890">
    <property type="entry name" value="HATPase_C_sf"/>
</dbReference>
<keyword evidence="6" id="KW-0346">Stress response</keyword>
<dbReference type="GO" id="GO:0051082">
    <property type="term" value="F:unfolded protein binding"/>
    <property type="evidence" value="ECO:0007669"/>
    <property type="project" value="InterPro"/>
</dbReference>
<dbReference type="Gene3D" id="1.20.120.790">
    <property type="entry name" value="Heat shock protein 90, C-terminal domain"/>
    <property type="match status" value="1"/>
</dbReference>
<keyword evidence="7" id="KW-0143">Chaperone</keyword>
<dbReference type="CDD" id="cd16927">
    <property type="entry name" value="HATPase_Hsp90-like"/>
    <property type="match status" value="1"/>
</dbReference>
<evidence type="ECO:0000256" key="6">
    <source>
        <dbReference type="ARBA" id="ARBA00023016"/>
    </source>
</evidence>
<evidence type="ECO:0000256" key="7">
    <source>
        <dbReference type="ARBA" id="ARBA00023186"/>
    </source>
</evidence>
<dbReference type="SUPFAM" id="SSF55874">
    <property type="entry name" value="ATPase domain of HSP90 chaperone/DNA topoisomerase II/histidine kinase"/>
    <property type="match status" value="1"/>
</dbReference>
<organism evidence="12">
    <name type="scientific">Triticum aestivum</name>
    <name type="common">Wheat</name>
    <dbReference type="NCBI Taxonomy" id="4565"/>
    <lineage>
        <taxon>Eukaryota</taxon>
        <taxon>Viridiplantae</taxon>
        <taxon>Streptophyta</taxon>
        <taxon>Embryophyta</taxon>
        <taxon>Tracheophyta</taxon>
        <taxon>Spermatophyta</taxon>
        <taxon>Magnoliopsida</taxon>
        <taxon>Liliopsida</taxon>
        <taxon>Poales</taxon>
        <taxon>Poaceae</taxon>
        <taxon>BOP clade</taxon>
        <taxon>Pooideae</taxon>
        <taxon>Triticodae</taxon>
        <taxon>Triticeae</taxon>
        <taxon>Triticinae</taxon>
        <taxon>Triticum</taxon>
    </lineage>
</organism>
<feature type="compositionally biased region" description="Basic and acidic residues" evidence="10">
    <location>
        <begin position="228"/>
        <end position="237"/>
    </location>
</feature>
<dbReference type="PRINTS" id="PR00775">
    <property type="entry name" value="HEATSHOCK90"/>
</dbReference>
<accession>A0A3B6KK83</accession>
<feature type="binding site" evidence="9">
    <location>
        <position position="35"/>
    </location>
    <ligand>
        <name>ATP</name>
        <dbReference type="ChEBI" id="CHEBI:30616"/>
    </ligand>
</feature>
<dbReference type="PIRSF" id="PIRSF002583">
    <property type="entry name" value="Hsp90"/>
    <property type="match status" value="1"/>
</dbReference>
<dbReference type="OrthoDB" id="988614at2759"/>
<feature type="binding site" evidence="9">
    <location>
        <begin position="121"/>
        <end position="126"/>
    </location>
    <ligand>
        <name>ATP</name>
        <dbReference type="ChEBI" id="CHEBI:30616"/>
    </ligand>
</feature>
<reference evidence="12" key="1">
    <citation type="submission" date="2018-08" db="EMBL/GenBank/DDBJ databases">
        <authorList>
            <person name="Rossello M."/>
        </authorList>
    </citation>
    <scope>NUCLEOTIDE SEQUENCE [LARGE SCALE GENOMIC DNA]</scope>
    <source>
        <strain evidence="12">cv. Chinese Spring</strain>
    </source>
</reference>
<protein>
    <recommendedName>
        <fullName evidence="11">Histidine kinase/HSP90-like ATPase domain-containing protein</fullName>
    </recommendedName>
</protein>
<feature type="binding site" evidence="9">
    <location>
        <position position="86"/>
    </location>
    <ligand>
        <name>ATP</name>
        <dbReference type="ChEBI" id="CHEBI:30616"/>
    </ligand>
</feature>
<dbReference type="SMR" id="A0A3B6KK83"/>
<keyword evidence="4 9" id="KW-0547">Nucleotide-binding</keyword>
<comment type="similarity">
    <text evidence="2">Belongs to the heat shock protein 90 family.</text>
</comment>
<proteinExistence type="inferred from homology"/>
<feature type="domain" description="Histidine kinase/HSP90-like ATPase" evidence="11">
    <location>
        <begin position="28"/>
        <end position="183"/>
    </location>
</feature>
<feature type="region of interest" description="Disordered" evidence="10">
    <location>
        <begin position="610"/>
        <end position="638"/>
    </location>
</feature>
<dbReference type="GO" id="GO:0016887">
    <property type="term" value="F:ATP hydrolysis activity"/>
    <property type="evidence" value="ECO:0007669"/>
    <property type="project" value="InterPro"/>
</dbReference>
<keyword evidence="3" id="KW-0963">Cytoplasm</keyword>
<reference evidence="12" key="2">
    <citation type="submission" date="2018-10" db="UniProtKB">
        <authorList>
            <consortium name="EnsemblPlants"/>
        </authorList>
    </citation>
    <scope>IDENTIFICATION</scope>
</reference>
<dbReference type="SMART" id="SM00387">
    <property type="entry name" value="HATPase_c"/>
    <property type="match status" value="1"/>
</dbReference>
<dbReference type="Gene3D" id="3.40.50.11260">
    <property type="match status" value="1"/>
</dbReference>
<dbReference type="HAMAP" id="MF_00505">
    <property type="entry name" value="HSP90"/>
    <property type="match status" value="1"/>
</dbReference>
<dbReference type="AlphaFoldDB" id="A0A3B6KK83"/>
<evidence type="ECO:0000256" key="2">
    <source>
        <dbReference type="ARBA" id="ARBA00008239"/>
    </source>
</evidence>
<name>A0A3B6KK83_WHEAT</name>
<evidence type="ECO:0000256" key="5">
    <source>
        <dbReference type="ARBA" id="ARBA00022840"/>
    </source>
</evidence>
<dbReference type="Gene3D" id="3.30.565.10">
    <property type="entry name" value="Histidine kinase-like ATPase, C-terminal domain"/>
    <property type="match status" value="1"/>
</dbReference>